<feature type="region of interest" description="Disordered" evidence="1">
    <location>
        <begin position="323"/>
        <end position="346"/>
    </location>
</feature>
<accession>A0ABW9XSJ0</accession>
<sequence>MMNFLPTLYEDELLYSVISRYKQMCGIVSKIALAKDLFSEKTFFTSILFPQHLNKLIKNFPPNADIGLEELIQKHTMFNFYTAYLSKELTRKIFDGMANGRGSGIENLAGLAGSRVKLNEYLKYCPECVKEQLETFGQPYWKRSHQIVGALYCLKHEIPLQDTIVLSSDHSLGYFCLDEDVLSPVAPEIKFSDEIKKFNLQYIRESSYLLETRVSRKDQSFIMDFYIDRLREKGFASKSGSIYRVELLKEFIGFFPKHYLEQMQSSIDLSNETNWLYHFVRKNSKNKSPLRHLLLMQFLGIKAGDVFKRRKAKGKLINQNSCTRMEDLRNSQPDDRGGESKKTNSRRARNDFIDWSQRDEDCLQLARQAVVILLSAEDKPKRITPSSIRRAVGVRRWFSHKNLIKTCRFIEENTEDIYSFRIRKIKWAVKELLNKQCGATIYQVQLYAGFGGSNKEIKSLIEKVMQRD</sequence>
<evidence type="ECO:0000256" key="1">
    <source>
        <dbReference type="SAM" id="MobiDB-lite"/>
    </source>
</evidence>
<feature type="domain" description="Transposon Tn7 transposition protein TnsD C-terminal" evidence="3">
    <location>
        <begin position="205"/>
        <end position="312"/>
    </location>
</feature>
<feature type="compositionally biased region" description="Basic and acidic residues" evidence="1">
    <location>
        <begin position="324"/>
        <end position="346"/>
    </location>
</feature>
<dbReference type="Proteomes" id="UP000665561">
    <property type="component" value="Unassembled WGS sequence"/>
</dbReference>
<gene>
    <name evidence="4" type="ORF">GT019_17325</name>
</gene>
<dbReference type="Pfam" id="PF15978">
    <property type="entry name" value="TnsD"/>
    <property type="match status" value="1"/>
</dbReference>
<organism evidence="4 5">
    <name type="scientific">Paenibacillus glycinis</name>
    <dbReference type="NCBI Taxonomy" id="2697035"/>
    <lineage>
        <taxon>Bacteria</taxon>
        <taxon>Bacillati</taxon>
        <taxon>Bacillota</taxon>
        <taxon>Bacilli</taxon>
        <taxon>Bacillales</taxon>
        <taxon>Paenibacillaceae</taxon>
        <taxon>Paenibacillus</taxon>
    </lineage>
</organism>
<dbReference type="EMBL" id="JAAAMV010000013">
    <property type="protein sequence ID" value="NBD25635.1"/>
    <property type="molecule type" value="Genomic_DNA"/>
</dbReference>
<dbReference type="InterPro" id="IPR009492">
    <property type="entry name" value="TniQ"/>
</dbReference>
<feature type="domain" description="TniQ" evidence="2">
    <location>
        <begin position="6"/>
        <end position="160"/>
    </location>
</feature>
<proteinExistence type="predicted"/>
<evidence type="ECO:0000313" key="5">
    <source>
        <dbReference type="Proteomes" id="UP000665561"/>
    </source>
</evidence>
<dbReference type="InterPro" id="IPR032750">
    <property type="entry name" value="TnsD_C"/>
</dbReference>
<name>A0ABW9XSJ0_9BACL</name>
<keyword evidence="5" id="KW-1185">Reference proteome</keyword>
<comment type="caution">
    <text evidence="4">The sequence shown here is derived from an EMBL/GenBank/DDBJ whole genome shotgun (WGS) entry which is preliminary data.</text>
</comment>
<reference evidence="4 5" key="1">
    <citation type="submission" date="2020-01" db="EMBL/GenBank/DDBJ databases">
        <title>Paenibacillus soybeanensis sp. nov. isolated from the nodules of soybean (Glycine max(L.) Merr).</title>
        <authorList>
            <person name="Wang H."/>
        </authorList>
    </citation>
    <scope>NUCLEOTIDE SEQUENCE [LARGE SCALE GENOMIC DNA]</scope>
    <source>
        <strain evidence="4 5">T1</strain>
    </source>
</reference>
<evidence type="ECO:0008006" key="6">
    <source>
        <dbReference type="Google" id="ProtNLM"/>
    </source>
</evidence>
<dbReference type="RefSeq" id="WP_161744446.1">
    <property type="nucleotide sequence ID" value="NZ_JAAAMV010000013.1"/>
</dbReference>
<evidence type="ECO:0000313" key="4">
    <source>
        <dbReference type="EMBL" id="NBD25635.1"/>
    </source>
</evidence>
<dbReference type="Pfam" id="PF06527">
    <property type="entry name" value="TniQ"/>
    <property type="match status" value="1"/>
</dbReference>
<evidence type="ECO:0000259" key="2">
    <source>
        <dbReference type="Pfam" id="PF06527"/>
    </source>
</evidence>
<protein>
    <recommendedName>
        <fullName evidence="6">Transposon Tn7 transposition protein TnsD C-termianl domain-containing protein</fullName>
    </recommendedName>
</protein>
<evidence type="ECO:0000259" key="3">
    <source>
        <dbReference type="Pfam" id="PF15978"/>
    </source>
</evidence>